<protein>
    <submittedName>
        <fullName evidence="1">Uncharacterized protein</fullName>
    </submittedName>
</protein>
<accession>A0AAD7H882</accession>
<dbReference type="Proteomes" id="UP001215598">
    <property type="component" value="Unassembled WGS sequence"/>
</dbReference>
<dbReference type="EMBL" id="JARKIB010000326">
    <property type="protein sequence ID" value="KAJ7714381.1"/>
    <property type="molecule type" value="Genomic_DNA"/>
</dbReference>
<reference evidence="1" key="1">
    <citation type="submission" date="2023-03" db="EMBL/GenBank/DDBJ databases">
        <title>Massive genome expansion in bonnet fungi (Mycena s.s.) driven by repeated elements and novel gene families across ecological guilds.</title>
        <authorList>
            <consortium name="Lawrence Berkeley National Laboratory"/>
            <person name="Harder C.B."/>
            <person name="Miyauchi S."/>
            <person name="Viragh M."/>
            <person name="Kuo A."/>
            <person name="Thoen E."/>
            <person name="Andreopoulos B."/>
            <person name="Lu D."/>
            <person name="Skrede I."/>
            <person name="Drula E."/>
            <person name="Henrissat B."/>
            <person name="Morin E."/>
            <person name="Kohler A."/>
            <person name="Barry K."/>
            <person name="LaButti K."/>
            <person name="Morin E."/>
            <person name="Salamov A."/>
            <person name="Lipzen A."/>
            <person name="Mereny Z."/>
            <person name="Hegedus B."/>
            <person name="Baldrian P."/>
            <person name="Stursova M."/>
            <person name="Weitz H."/>
            <person name="Taylor A."/>
            <person name="Grigoriev I.V."/>
            <person name="Nagy L.G."/>
            <person name="Martin F."/>
            <person name="Kauserud H."/>
        </authorList>
    </citation>
    <scope>NUCLEOTIDE SEQUENCE</scope>
    <source>
        <strain evidence="1">CBHHK182m</strain>
    </source>
</reference>
<sequence length="210" mass="23047">MVRLKPTTLLANSAPVLDSGNELKEHCLLIALPTRNNEIFRPLPCRKNGALGRERHDIQEGRASLSRVYTFLALSSSASVSTSLPTTPSGVFPSPSPTLLGPRSAAIFPFVRSKYLFETKLTNARVPTDTLNLPRARVPPGLAPFGAQSESSSDCAVHNDCFSPQGTHLKLLRELRTRVRPAAYCNGRELRRCVFSGVCFLFRRVCLLSP</sequence>
<gene>
    <name evidence="1" type="ORF">B0H16DRAFT_524417</name>
</gene>
<keyword evidence="2" id="KW-1185">Reference proteome</keyword>
<evidence type="ECO:0000313" key="1">
    <source>
        <dbReference type="EMBL" id="KAJ7714381.1"/>
    </source>
</evidence>
<comment type="caution">
    <text evidence="1">The sequence shown here is derived from an EMBL/GenBank/DDBJ whole genome shotgun (WGS) entry which is preliminary data.</text>
</comment>
<evidence type="ECO:0000313" key="2">
    <source>
        <dbReference type="Proteomes" id="UP001215598"/>
    </source>
</evidence>
<organism evidence="1 2">
    <name type="scientific">Mycena metata</name>
    <dbReference type="NCBI Taxonomy" id="1033252"/>
    <lineage>
        <taxon>Eukaryota</taxon>
        <taxon>Fungi</taxon>
        <taxon>Dikarya</taxon>
        <taxon>Basidiomycota</taxon>
        <taxon>Agaricomycotina</taxon>
        <taxon>Agaricomycetes</taxon>
        <taxon>Agaricomycetidae</taxon>
        <taxon>Agaricales</taxon>
        <taxon>Marasmiineae</taxon>
        <taxon>Mycenaceae</taxon>
        <taxon>Mycena</taxon>
    </lineage>
</organism>
<name>A0AAD7H882_9AGAR</name>
<dbReference type="AlphaFoldDB" id="A0AAD7H882"/>
<proteinExistence type="predicted"/>